<gene>
    <name evidence="1" type="ORF">SE17_24690</name>
</gene>
<reference evidence="1 2" key="1">
    <citation type="submission" date="2015-09" db="EMBL/GenBank/DDBJ databases">
        <title>Draft genome sequence of Kouleothrix aurantiaca JCM 19913.</title>
        <authorList>
            <person name="Hemp J."/>
        </authorList>
    </citation>
    <scope>NUCLEOTIDE SEQUENCE [LARGE SCALE GENOMIC DNA]</scope>
    <source>
        <strain evidence="1 2">COM-B</strain>
    </source>
</reference>
<keyword evidence="2" id="KW-1185">Reference proteome</keyword>
<evidence type="ECO:0000313" key="2">
    <source>
        <dbReference type="Proteomes" id="UP000050509"/>
    </source>
</evidence>
<proteinExistence type="predicted"/>
<protein>
    <submittedName>
        <fullName evidence="1">Uncharacterized protein</fullName>
    </submittedName>
</protein>
<accession>A0A0N8PRT5</accession>
<name>A0A0N8PRT5_9CHLR</name>
<sequence length="61" mass="6646">MNRKGRKGREAVGELKVEKLQVASAGKDKPFLTFNLQTFKPVTCKPANLQPPLTIPPGAEV</sequence>
<evidence type="ECO:0000313" key="1">
    <source>
        <dbReference type="EMBL" id="KPV50821.1"/>
    </source>
</evidence>
<dbReference type="AlphaFoldDB" id="A0A0N8PRT5"/>
<dbReference type="EMBL" id="LJCR01001198">
    <property type="protein sequence ID" value="KPV50821.1"/>
    <property type="molecule type" value="Genomic_DNA"/>
</dbReference>
<dbReference type="Proteomes" id="UP000050509">
    <property type="component" value="Unassembled WGS sequence"/>
</dbReference>
<comment type="caution">
    <text evidence="1">The sequence shown here is derived from an EMBL/GenBank/DDBJ whole genome shotgun (WGS) entry which is preliminary data.</text>
</comment>
<organism evidence="1 2">
    <name type="scientific">Kouleothrix aurantiaca</name>
    <dbReference type="NCBI Taxonomy" id="186479"/>
    <lineage>
        <taxon>Bacteria</taxon>
        <taxon>Bacillati</taxon>
        <taxon>Chloroflexota</taxon>
        <taxon>Chloroflexia</taxon>
        <taxon>Chloroflexales</taxon>
        <taxon>Roseiflexineae</taxon>
        <taxon>Roseiflexaceae</taxon>
        <taxon>Kouleothrix</taxon>
    </lineage>
</organism>